<dbReference type="Proteomes" id="UP001156921">
    <property type="component" value="Unassembled WGS sequence"/>
</dbReference>
<dbReference type="EMBL" id="BSOY01000053">
    <property type="protein sequence ID" value="GLS02141.1"/>
    <property type="molecule type" value="Genomic_DNA"/>
</dbReference>
<gene>
    <name evidence="1" type="ORF">GCM10007859_21620</name>
</gene>
<accession>A0ABQ6BNT7</accession>
<proteinExistence type="predicted"/>
<sequence>MTVEAAAAQDFDAVLAAPDDPDLNLDFARRAADAGDLNGAAGALERVLIADPNRHAARLLYAVILYRLDDLQGARDQLDLLEPVTLTPLQRAEATRYRARIERSRSTTRFSGSLSAAVTYEEDAAGALTTQFDSIVPPPVSEEGSAAVVAARFTATHDLGGAPGYAVFGSVGGYDRSTFDNIDGDVRRGDIEAGLSYTGRLNSWNISAVARTLDLLGDPYMREVGAKARVSWRTSNATTLTVSGEAASQTFDEPAVDAVALIIGGDRDGWRYDVNVGLTHRLDARSSMGVSAGWQAKEADYEPFGYSGPGVQARYDTATRRGQYLAISGGVQWLEYDAPDPVFIGVGAPAREDVRSWARVAVGAPISAFTATGATGDWRQDVGVEGALTYGTRDSLAPLADYDSWGAELRLTWRFGAAN</sequence>
<dbReference type="SUPFAM" id="SSF48452">
    <property type="entry name" value="TPR-like"/>
    <property type="match status" value="1"/>
</dbReference>
<keyword evidence="2" id="KW-1185">Reference proteome</keyword>
<dbReference type="SUPFAM" id="SSF56935">
    <property type="entry name" value="Porins"/>
    <property type="match status" value="1"/>
</dbReference>
<dbReference type="Gene3D" id="1.25.40.10">
    <property type="entry name" value="Tetratricopeptide repeat domain"/>
    <property type="match status" value="1"/>
</dbReference>
<comment type="caution">
    <text evidence="1">The sequence shown here is derived from an EMBL/GenBank/DDBJ whole genome shotgun (WGS) entry which is preliminary data.</text>
</comment>
<protein>
    <recommendedName>
        <fullName evidence="3">Tetratricopeptide repeat protein</fullName>
    </recommendedName>
</protein>
<dbReference type="Pfam" id="PF14559">
    <property type="entry name" value="TPR_19"/>
    <property type="match status" value="1"/>
</dbReference>
<evidence type="ECO:0000313" key="1">
    <source>
        <dbReference type="EMBL" id="GLS02141.1"/>
    </source>
</evidence>
<name>A0ABQ6BNT7_9CAUL</name>
<organism evidence="1 2">
    <name type="scientific">Brevundimonas denitrificans</name>
    <dbReference type="NCBI Taxonomy" id="1443434"/>
    <lineage>
        <taxon>Bacteria</taxon>
        <taxon>Pseudomonadati</taxon>
        <taxon>Pseudomonadota</taxon>
        <taxon>Alphaproteobacteria</taxon>
        <taxon>Caulobacterales</taxon>
        <taxon>Caulobacteraceae</taxon>
        <taxon>Brevundimonas</taxon>
    </lineage>
</organism>
<evidence type="ECO:0000313" key="2">
    <source>
        <dbReference type="Proteomes" id="UP001156921"/>
    </source>
</evidence>
<reference evidence="2" key="1">
    <citation type="journal article" date="2019" name="Int. J. Syst. Evol. Microbiol.">
        <title>The Global Catalogue of Microorganisms (GCM) 10K type strain sequencing project: providing services to taxonomists for standard genome sequencing and annotation.</title>
        <authorList>
            <consortium name="The Broad Institute Genomics Platform"/>
            <consortium name="The Broad Institute Genome Sequencing Center for Infectious Disease"/>
            <person name="Wu L."/>
            <person name="Ma J."/>
        </authorList>
    </citation>
    <scope>NUCLEOTIDE SEQUENCE [LARGE SCALE GENOMIC DNA]</scope>
    <source>
        <strain evidence="2">NBRC 110107</strain>
    </source>
</reference>
<dbReference type="InterPro" id="IPR011990">
    <property type="entry name" value="TPR-like_helical_dom_sf"/>
</dbReference>
<evidence type="ECO:0008006" key="3">
    <source>
        <dbReference type="Google" id="ProtNLM"/>
    </source>
</evidence>